<dbReference type="Proteomes" id="UP000076532">
    <property type="component" value="Unassembled WGS sequence"/>
</dbReference>
<keyword evidence="2" id="KW-1185">Reference proteome</keyword>
<gene>
    <name evidence="1" type="ORF">FIBSPDRAFT_885266</name>
</gene>
<name>A0A166S9P0_9AGAM</name>
<proteinExistence type="predicted"/>
<protein>
    <submittedName>
        <fullName evidence="1">Uncharacterized protein</fullName>
    </submittedName>
</protein>
<dbReference type="AlphaFoldDB" id="A0A166S9P0"/>
<organism evidence="1 2">
    <name type="scientific">Athelia psychrophila</name>
    <dbReference type="NCBI Taxonomy" id="1759441"/>
    <lineage>
        <taxon>Eukaryota</taxon>
        <taxon>Fungi</taxon>
        <taxon>Dikarya</taxon>
        <taxon>Basidiomycota</taxon>
        <taxon>Agaricomycotina</taxon>
        <taxon>Agaricomycetes</taxon>
        <taxon>Agaricomycetidae</taxon>
        <taxon>Atheliales</taxon>
        <taxon>Atheliaceae</taxon>
        <taxon>Athelia</taxon>
    </lineage>
</organism>
<evidence type="ECO:0000313" key="2">
    <source>
        <dbReference type="Proteomes" id="UP000076532"/>
    </source>
</evidence>
<accession>A0A166S9P0</accession>
<evidence type="ECO:0000313" key="1">
    <source>
        <dbReference type="EMBL" id="KZP29188.1"/>
    </source>
</evidence>
<dbReference type="EMBL" id="KV417500">
    <property type="protein sequence ID" value="KZP29188.1"/>
    <property type="molecule type" value="Genomic_DNA"/>
</dbReference>
<sequence>MYTAGSGSARGCRHAPRVWCAGGDGNVGYARPSGAGSATVAAGVGASMSGMWCTAGLCYTLNDGIRDVDHRCRLLLEPPGGRGRALAQSGGCGWTHCFRRREAARTCDVQTIGVYETRPPEPVTFKLSELMRLVYKGMVLSRAADAAPTLALLNDVFTVEPPQHRTALISGHDQAQWHFLKTTAL</sequence>
<reference evidence="1 2" key="1">
    <citation type="journal article" date="2016" name="Mol. Biol. Evol.">
        <title>Comparative Genomics of Early-Diverging Mushroom-Forming Fungi Provides Insights into the Origins of Lignocellulose Decay Capabilities.</title>
        <authorList>
            <person name="Nagy L.G."/>
            <person name="Riley R."/>
            <person name="Tritt A."/>
            <person name="Adam C."/>
            <person name="Daum C."/>
            <person name="Floudas D."/>
            <person name="Sun H."/>
            <person name="Yadav J.S."/>
            <person name="Pangilinan J."/>
            <person name="Larsson K.H."/>
            <person name="Matsuura K."/>
            <person name="Barry K."/>
            <person name="Labutti K."/>
            <person name="Kuo R."/>
            <person name="Ohm R.A."/>
            <person name="Bhattacharya S.S."/>
            <person name="Shirouzu T."/>
            <person name="Yoshinaga Y."/>
            <person name="Martin F.M."/>
            <person name="Grigoriev I.V."/>
            <person name="Hibbett D.S."/>
        </authorList>
    </citation>
    <scope>NUCLEOTIDE SEQUENCE [LARGE SCALE GENOMIC DNA]</scope>
    <source>
        <strain evidence="1 2">CBS 109695</strain>
    </source>
</reference>